<gene>
    <name evidence="8" type="ORF">CUREI_10000</name>
</gene>
<dbReference type="EMBL" id="CP009215">
    <property type="protein sequence ID" value="AIL97563.1"/>
    <property type="molecule type" value="Genomic_DNA"/>
</dbReference>
<proteinExistence type="inferred from homology"/>
<dbReference type="GO" id="GO:0005576">
    <property type="term" value="C:extracellular region"/>
    <property type="evidence" value="ECO:0007669"/>
    <property type="project" value="TreeGrafter"/>
</dbReference>
<comment type="similarity">
    <text evidence="1 4">Belongs to the bacterial solute-binding protein 3 family.</text>
</comment>
<keyword evidence="9" id="KW-1185">Reference proteome</keyword>
<feature type="domain" description="Solute-binding protein family 3/N-terminal" evidence="7">
    <location>
        <begin position="95"/>
        <end position="320"/>
    </location>
</feature>
<dbReference type="InterPro" id="IPR051455">
    <property type="entry name" value="Bact_solute-bind_prot3"/>
</dbReference>
<dbReference type="SMART" id="SM00062">
    <property type="entry name" value="PBPb"/>
    <property type="match status" value="1"/>
</dbReference>
<dbReference type="PROSITE" id="PS51257">
    <property type="entry name" value="PROKAR_LIPOPROTEIN"/>
    <property type="match status" value="1"/>
</dbReference>
<dbReference type="PANTHER" id="PTHR30085:SF6">
    <property type="entry name" value="ABC TRANSPORTER GLUTAMINE-BINDING PROTEIN GLNH"/>
    <property type="match status" value="1"/>
</dbReference>
<feature type="compositionally biased region" description="Low complexity" evidence="5">
    <location>
        <begin position="24"/>
        <end position="35"/>
    </location>
</feature>
<dbReference type="Proteomes" id="UP000028939">
    <property type="component" value="Chromosome"/>
</dbReference>
<dbReference type="GO" id="GO:0006865">
    <property type="term" value="P:amino acid transport"/>
    <property type="evidence" value="ECO:0007669"/>
    <property type="project" value="TreeGrafter"/>
</dbReference>
<dbReference type="InterPro" id="IPR001638">
    <property type="entry name" value="Solute-binding_3/MltF_N"/>
</dbReference>
<name>A0A077HKD9_9CORY</name>
<dbReference type="KEGG" id="cuv:CUREI_10000"/>
<feature type="region of interest" description="Disordered" evidence="5">
    <location>
        <begin position="24"/>
        <end position="44"/>
    </location>
</feature>
<evidence type="ECO:0000256" key="5">
    <source>
        <dbReference type="SAM" id="MobiDB-lite"/>
    </source>
</evidence>
<feature type="signal peptide" evidence="6">
    <location>
        <begin position="1"/>
        <end position="23"/>
    </location>
</feature>
<dbReference type="AlphaFoldDB" id="A0A077HKD9"/>
<evidence type="ECO:0000259" key="7">
    <source>
        <dbReference type="SMART" id="SM00062"/>
    </source>
</evidence>
<evidence type="ECO:0000313" key="9">
    <source>
        <dbReference type="Proteomes" id="UP000028939"/>
    </source>
</evidence>
<dbReference type="InterPro" id="IPR018313">
    <property type="entry name" value="SBP_3_CS"/>
</dbReference>
<reference evidence="8 9" key="1">
    <citation type="submission" date="2014-08" db="EMBL/GenBank/DDBJ databases">
        <title>Complete genome sequence of Corynebacterium ureicelerivorans DSM 45051, a lipophilic and urea-splitting isolate from a blood culture of a septicaemia patient.</title>
        <authorList>
            <person name="Tippelt A."/>
            <person name="Albersmeier A."/>
            <person name="Brinkrolf K."/>
            <person name="Ruckert C."/>
            <person name="Tauch A."/>
        </authorList>
    </citation>
    <scope>NUCLEOTIDE SEQUENCE [LARGE SCALE GENOMIC DNA]</scope>
    <source>
        <strain evidence="8 9">IMMIB RIV-2301</strain>
    </source>
</reference>
<dbReference type="OrthoDB" id="9807888at2"/>
<evidence type="ECO:0000256" key="2">
    <source>
        <dbReference type="ARBA" id="ARBA00022448"/>
    </source>
</evidence>
<organism evidence="8 9">
    <name type="scientific">Corynebacterium ureicelerivorans</name>
    <dbReference type="NCBI Taxonomy" id="401472"/>
    <lineage>
        <taxon>Bacteria</taxon>
        <taxon>Bacillati</taxon>
        <taxon>Actinomycetota</taxon>
        <taxon>Actinomycetes</taxon>
        <taxon>Mycobacteriales</taxon>
        <taxon>Corynebacteriaceae</taxon>
        <taxon>Corynebacterium</taxon>
    </lineage>
</organism>
<dbReference type="RefSeq" id="WP_038613090.1">
    <property type="nucleotide sequence ID" value="NZ_CP009215.1"/>
</dbReference>
<dbReference type="Pfam" id="PF00497">
    <property type="entry name" value="SBP_bac_3"/>
    <property type="match status" value="1"/>
</dbReference>
<dbReference type="GO" id="GO:0030288">
    <property type="term" value="C:outer membrane-bounded periplasmic space"/>
    <property type="evidence" value="ECO:0007669"/>
    <property type="project" value="TreeGrafter"/>
</dbReference>
<dbReference type="CDD" id="cd13690">
    <property type="entry name" value="PBP2_GluB"/>
    <property type="match status" value="1"/>
</dbReference>
<evidence type="ECO:0000256" key="3">
    <source>
        <dbReference type="ARBA" id="ARBA00022729"/>
    </source>
</evidence>
<dbReference type="SUPFAM" id="SSF53850">
    <property type="entry name" value="Periplasmic binding protein-like II"/>
    <property type="match status" value="1"/>
</dbReference>
<dbReference type="PROSITE" id="PS01039">
    <property type="entry name" value="SBP_BACTERIAL_3"/>
    <property type="match status" value="1"/>
</dbReference>
<dbReference type="PANTHER" id="PTHR30085">
    <property type="entry name" value="AMINO ACID ABC TRANSPORTER PERMEASE"/>
    <property type="match status" value="1"/>
</dbReference>
<sequence length="336" mass="36194">MKRTLIACVAVAALLASCADAPAPVDTPADPEPAASPTREVLPLPPDATLQEAEDTGAVPAEPYVPQRLQWEGSLNPRGAEEDTPNVDRIRDRGRLVVGIDQSLYLLAYRDTASGTLQGLEVDLARAIADDIFGDGARADRVDLRFVDSAARTDALNTGDVDVVIRTMSITPERADEVEFSTPYLTSRVRVLVPRDRGVADINQLEDKTVCIVDGTNLDQIARAFAPHSALLRTRSWSDCLMATQQFQADAVMADDAILAGLAAQDPYASILPGTLATQYYGVAVGKGQGDLVRQVNATLERMRNDGTWSELYGTWLGGSIAASSPPPLMYRKEEQ</sequence>
<dbReference type="STRING" id="401472.CUREI_10000"/>
<evidence type="ECO:0000256" key="6">
    <source>
        <dbReference type="SAM" id="SignalP"/>
    </source>
</evidence>
<feature type="chain" id="PRO_5039255292" description="Solute-binding protein family 3/N-terminal domain-containing protein" evidence="6">
    <location>
        <begin position="24"/>
        <end position="336"/>
    </location>
</feature>
<accession>A0A077HKD9</accession>
<evidence type="ECO:0000256" key="1">
    <source>
        <dbReference type="ARBA" id="ARBA00010333"/>
    </source>
</evidence>
<keyword evidence="3 6" id="KW-0732">Signal</keyword>
<dbReference type="Gene3D" id="3.40.190.10">
    <property type="entry name" value="Periplasmic binding protein-like II"/>
    <property type="match status" value="2"/>
</dbReference>
<evidence type="ECO:0000313" key="8">
    <source>
        <dbReference type="EMBL" id="AIL97563.1"/>
    </source>
</evidence>
<protein>
    <recommendedName>
        <fullName evidence="7">Solute-binding protein family 3/N-terminal domain-containing protein</fullName>
    </recommendedName>
</protein>
<dbReference type="HOGENOM" id="CLU_019602_18_4_11"/>
<keyword evidence="2" id="KW-0813">Transport</keyword>
<evidence type="ECO:0000256" key="4">
    <source>
        <dbReference type="RuleBase" id="RU003744"/>
    </source>
</evidence>